<dbReference type="InterPro" id="IPR006162">
    <property type="entry name" value="Ppantetheine_attach_site"/>
</dbReference>
<dbReference type="SMART" id="SM00823">
    <property type="entry name" value="PKS_PP"/>
    <property type="match status" value="1"/>
</dbReference>
<name>A0A4Z0G843_9ACTN</name>
<dbReference type="Pfam" id="PF21089">
    <property type="entry name" value="PKS_DH_N"/>
    <property type="match status" value="1"/>
</dbReference>
<evidence type="ECO:0000259" key="11">
    <source>
        <dbReference type="PROSITE" id="PS52004"/>
    </source>
</evidence>
<dbReference type="InterPro" id="IPR020807">
    <property type="entry name" value="PKS_DH"/>
</dbReference>
<dbReference type="EMBL" id="SRID01000438">
    <property type="protein sequence ID" value="TGA90691.1"/>
    <property type="molecule type" value="Genomic_DNA"/>
</dbReference>
<evidence type="ECO:0000256" key="4">
    <source>
        <dbReference type="ARBA" id="ARBA00022679"/>
    </source>
</evidence>
<dbReference type="OrthoDB" id="9778690at2"/>
<dbReference type="SMART" id="SM00826">
    <property type="entry name" value="PKS_DH"/>
    <property type="match status" value="1"/>
</dbReference>
<dbReference type="InterPro" id="IPR014031">
    <property type="entry name" value="Ketoacyl_synth_C"/>
</dbReference>
<dbReference type="Gene3D" id="1.10.1200.10">
    <property type="entry name" value="ACP-like"/>
    <property type="match status" value="1"/>
</dbReference>
<feature type="active site" description="Proton acceptor; for dehydratase activity" evidence="8">
    <location>
        <position position="403"/>
    </location>
</feature>
<dbReference type="InterPro" id="IPR036736">
    <property type="entry name" value="ACP-like_sf"/>
</dbReference>
<dbReference type="PANTHER" id="PTHR43775">
    <property type="entry name" value="FATTY ACID SYNTHASE"/>
    <property type="match status" value="1"/>
</dbReference>
<dbReference type="FunFam" id="3.40.366.10:FF:000002">
    <property type="entry name" value="Probable polyketide synthase 2"/>
    <property type="match status" value="1"/>
</dbReference>
<dbReference type="SUPFAM" id="SSF53901">
    <property type="entry name" value="Thiolase-like"/>
    <property type="match status" value="1"/>
</dbReference>
<dbReference type="SMART" id="SM00822">
    <property type="entry name" value="PKS_KR"/>
    <property type="match status" value="1"/>
</dbReference>
<dbReference type="Proteomes" id="UP000297948">
    <property type="component" value="Unassembled WGS sequence"/>
</dbReference>
<comment type="caution">
    <text evidence="13">The sequence shown here is derived from an EMBL/GenBank/DDBJ whole genome shotgun (WGS) entry which is preliminary data.</text>
</comment>
<dbReference type="SUPFAM" id="SSF47336">
    <property type="entry name" value="ACP-like"/>
    <property type="match status" value="1"/>
</dbReference>
<dbReference type="FunFam" id="1.10.1200.10:FF:000007">
    <property type="entry name" value="Probable polyketide synthase pks17"/>
    <property type="match status" value="1"/>
</dbReference>
<feature type="domain" description="Carrier" evidence="10">
    <location>
        <begin position="1154"/>
        <end position="1232"/>
    </location>
</feature>
<dbReference type="InterPro" id="IPR018201">
    <property type="entry name" value="Ketoacyl_synth_AS"/>
</dbReference>
<dbReference type="GO" id="GO:0006633">
    <property type="term" value="P:fatty acid biosynthetic process"/>
    <property type="evidence" value="ECO:0007669"/>
    <property type="project" value="InterPro"/>
</dbReference>
<accession>A0A4Z0G843</accession>
<feature type="domain" description="Ketosynthase family 3 (KS3)" evidence="11">
    <location>
        <begin position="1258"/>
        <end position="1685"/>
    </location>
</feature>
<dbReference type="PROSITE" id="PS00606">
    <property type="entry name" value="KS3_1"/>
    <property type="match status" value="1"/>
</dbReference>
<keyword evidence="3" id="KW-0597">Phosphoprotein</keyword>
<evidence type="ECO:0000259" key="10">
    <source>
        <dbReference type="PROSITE" id="PS50075"/>
    </source>
</evidence>
<dbReference type="InterPro" id="IPR014043">
    <property type="entry name" value="Acyl_transferase_dom"/>
</dbReference>
<feature type="non-terminal residue" evidence="13">
    <location>
        <position position="1755"/>
    </location>
</feature>
<dbReference type="Gene3D" id="3.40.47.10">
    <property type="match status" value="1"/>
</dbReference>
<dbReference type="PROSITE" id="PS00012">
    <property type="entry name" value="PHOSPHOPANTETHEINE"/>
    <property type="match status" value="1"/>
</dbReference>
<feature type="domain" description="PKS/mFAS DH" evidence="12">
    <location>
        <begin position="371"/>
        <end position="651"/>
    </location>
</feature>
<dbReference type="InterPro" id="IPR055123">
    <property type="entry name" value="SpnB-like_Rossmann"/>
</dbReference>
<reference evidence="13 14" key="1">
    <citation type="submission" date="2019-03" db="EMBL/GenBank/DDBJ databases">
        <authorList>
            <person name="Gonzalez-Pimentel J.L."/>
        </authorList>
    </citation>
    <scope>NUCLEOTIDE SEQUENCE [LARGE SCALE GENOMIC DNA]</scope>
    <source>
        <strain evidence="13 14">JCM 31289</strain>
    </source>
</reference>
<dbReference type="InterPro" id="IPR032821">
    <property type="entry name" value="PKS_assoc"/>
</dbReference>
<dbReference type="Pfam" id="PF16197">
    <property type="entry name" value="KAsynt_C_assoc"/>
    <property type="match status" value="1"/>
</dbReference>
<evidence type="ECO:0000313" key="13">
    <source>
        <dbReference type="EMBL" id="TGA90691.1"/>
    </source>
</evidence>
<evidence type="ECO:0000256" key="2">
    <source>
        <dbReference type="ARBA" id="ARBA00022450"/>
    </source>
</evidence>
<dbReference type="InterPro" id="IPR049551">
    <property type="entry name" value="PKS_DH_C"/>
</dbReference>
<dbReference type="SMART" id="SM00827">
    <property type="entry name" value="PKS_AT"/>
    <property type="match status" value="1"/>
</dbReference>
<proteinExistence type="predicted"/>
<dbReference type="InterPro" id="IPR042104">
    <property type="entry name" value="PKS_dehydratase_sf"/>
</dbReference>
<keyword evidence="4" id="KW-0808">Transferase</keyword>
<dbReference type="GO" id="GO:0031177">
    <property type="term" value="F:phosphopantetheine binding"/>
    <property type="evidence" value="ECO:0007669"/>
    <property type="project" value="InterPro"/>
</dbReference>
<dbReference type="PROSITE" id="PS52019">
    <property type="entry name" value="PKS_MFAS_DH"/>
    <property type="match status" value="1"/>
</dbReference>
<dbReference type="InterPro" id="IPR009081">
    <property type="entry name" value="PP-bd_ACP"/>
</dbReference>
<keyword evidence="14" id="KW-1185">Reference proteome</keyword>
<dbReference type="CDD" id="cd00833">
    <property type="entry name" value="PKS"/>
    <property type="match status" value="1"/>
</dbReference>
<dbReference type="PANTHER" id="PTHR43775:SF51">
    <property type="entry name" value="INACTIVE PHENOLPHTHIOCEROL SYNTHESIS POLYKETIDE SYNTHASE TYPE I PKS1-RELATED"/>
    <property type="match status" value="1"/>
</dbReference>
<evidence type="ECO:0000256" key="1">
    <source>
        <dbReference type="ARBA" id="ARBA00004792"/>
    </source>
</evidence>
<evidence type="ECO:0000256" key="3">
    <source>
        <dbReference type="ARBA" id="ARBA00022553"/>
    </source>
</evidence>
<dbReference type="FunFam" id="3.40.47.10:FF:000019">
    <property type="entry name" value="Polyketide synthase type I"/>
    <property type="match status" value="1"/>
</dbReference>
<feature type="active site" description="Proton donor; for dehydratase activity" evidence="8">
    <location>
        <position position="573"/>
    </location>
</feature>
<organism evidence="13 14">
    <name type="scientific">Streptomyces palmae</name>
    <dbReference type="NCBI Taxonomy" id="1701085"/>
    <lineage>
        <taxon>Bacteria</taxon>
        <taxon>Bacillati</taxon>
        <taxon>Actinomycetota</taxon>
        <taxon>Actinomycetes</taxon>
        <taxon>Kitasatosporales</taxon>
        <taxon>Streptomycetaceae</taxon>
        <taxon>Streptomyces</taxon>
    </lineage>
</organism>
<dbReference type="Pfam" id="PF00550">
    <property type="entry name" value="PP-binding"/>
    <property type="match status" value="1"/>
</dbReference>
<keyword evidence="5" id="KW-0045">Antibiotic biosynthesis</keyword>
<dbReference type="GO" id="GO:0004312">
    <property type="term" value="F:fatty acid synthase activity"/>
    <property type="evidence" value="ECO:0007669"/>
    <property type="project" value="TreeGrafter"/>
</dbReference>
<dbReference type="Pfam" id="PF08659">
    <property type="entry name" value="KR"/>
    <property type="match status" value="1"/>
</dbReference>
<dbReference type="GO" id="GO:0004315">
    <property type="term" value="F:3-oxoacyl-[acyl-carrier-protein] synthase activity"/>
    <property type="evidence" value="ECO:0007669"/>
    <property type="project" value="InterPro"/>
</dbReference>
<dbReference type="InterPro" id="IPR057326">
    <property type="entry name" value="KR_dom"/>
</dbReference>
<dbReference type="InterPro" id="IPR049552">
    <property type="entry name" value="PKS_DH_N"/>
</dbReference>
<dbReference type="InterPro" id="IPR013968">
    <property type="entry name" value="PKS_KR"/>
</dbReference>
<evidence type="ECO:0000259" key="12">
    <source>
        <dbReference type="PROSITE" id="PS52019"/>
    </source>
</evidence>
<protein>
    <submittedName>
        <fullName evidence="13">SDR family NAD(P)-dependent oxidoreductase</fullName>
    </submittedName>
</protein>
<dbReference type="Pfam" id="PF00698">
    <property type="entry name" value="Acyl_transf_1"/>
    <property type="match status" value="1"/>
</dbReference>
<dbReference type="Pfam" id="PF14765">
    <property type="entry name" value="PS-DH"/>
    <property type="match status" value="1"/>
</dbReference>
<dbReference type="Pfam" id="PF22953">
    <property type="entry name" value="SpnB_Rossmann"/>
    <property type="match status" value="1"/>
</dbReference>
<dbReference type="SMART" id="SM00825">
    <property type="entry name" value="PKS_KS"/>
    <property type="match status" value="1"/>
</dbReference>
<feature type="region of interest" description="Disordered" evidence="9">
    <location>
        <begin position="471"/>
        <end position="503"/>
    </location>
</feature>
<dbReference type="Gene3D" id="3.40.50.720">
    <property type="entry name" value="NAD(P)-binding Rossmann-like Domain"/>
    <property type="match status" value="1"/>
</dbReference>
<evidence type="ECO:0000256" key="7">
    <source>
        <dbReference type="ARBA" id="ARBA00023315"/>
    </source>
</evidence>
<evidence type="ECO:0000313" key="14">
    <source>
        <dbReference type="Proteomes" id="UP000297948"/>
    </source>
</evidence>
<dbReference type="InterPro" id="IPR050091">
    <property type="entry name" value="PKS_NRPS_Biosynth_Enz"/>
</dbReference>
<dbReference type="InterPro" id="IPR020806">
    <property type="entry name" value="PKS_PP-bd"/>
</dbReference>
<evidence type="ECO:0000256" key="9">
    <source>
        <dbReference type="SAM" id="MobiDB-lite"/>
    </source>
</evidence>
<gene>
    <name evidence="13" type="ORF">E4099_28640</name>
</gene>
<keyword evidence="6" id="KW-0511">Multifunctional enzyme</keyword>
<dbReference type="Gene3D" id="3.40.366.10">
    <property type="entry name" value="Malonyl-Coenzyme A Acyl Carrier Protein, domain 2"/>
    <property type="match status" value="1"/>
</dbReference>
<dbReference type="PROSITE" id="PS50075">
    <property type="entry name" value="CARRIER"/>
    <property type="match status" value="1"/>
</dbReference>
<dbReference type="InterPro" id="IPR049900">
    <property type="entry name" value="PKS_mFAS_DH"/>
</dbReference>
<dbReference type="GO" id="GO:0033068">
    <property type="term" value="P:macrolide biosynthetic process"/>
    <property type="evidence" value="ECO:0007669"/>
    <property type="project" value="UniProtKB-ARBA"/>
</dbReference>
<dbReference type="InterPro" id="IPR001227">
    <property type="entry name" value="Ac_transferase_dom_sf"/>
</dbReference>
<dbReference type="PROSITE" id="PS52004">
    <property type="entry name" value="KS3_2"/>
    <property type="match status" value="1"/>
</dbReference>
<feature type="region of interest" description="C-terminal hotdog fold" evidence="8">
    <location>
        <begin position="512"/>
        <end position="651"/>
    </location>
</feature>
<keyword evidence="2" id="KW-0596">Phosphopantetheine</keyword>
<dbReference type="InterPro" id="IPR020841">
    <property type="entry name" value="PKS_Beta-ketoAc_synthase_dom"/>
</dbReference>
<dbReference type="Gene3D" id="3.10.129.110">
    <property type="entry name" value="Polyketide synthase dehydratase"/>
    <property type="match status" value="1"/>
</dbReference>
<dbReference type="InterPro" id="IPR036291">
    <property type="entry name" value="NAD(P)-bd_dom_sf"/>
</dbReference>
<evidence type="ECO:0000256" key="5">
    <source>
        <dbReference type="ARBA" id="ARBA00023194"/>
    </source>
</evidence>
<dbReference type="InterPro" id="IPR016035">
    <property type="entry name" value="Acyl_Trfase/lysoPLipase"/>
</dbReference>
<dbReference type="InterPro" id="IPR014030">
    <property type="entry name" value="Ketoacyl_synth_N"/>
</dbReference>
<comment type="pathway">
    <text evidence="1">Antibiotic biosynthesis.</text>
</comment>
<dbReference type="CDD" id="cd08956">
    <property type="entry name" value="KR_3_FAS_SDR_x"/>
    <property type="match status" value="1"/>
</dbReference>
<dbReference type="SUPFAM" id="SSF51735">
    <property type="entry name" value="NAD(P)-binding Rossmann-fold domains"/>
    <property type="match status" value="2"/>
</dbReference>
<dbReference type="SMART" id="SM01294">
    <property type="entry name" value="PKS_PP_betabranch"/>
    <property type="match status" value="1"/>
</dbReference>
<keyword evidence="7" id="KW-0012">Acyltransferase</keyword>
<sequence>MSSPVFVFPGQGSQWVGMAAGLLEYCPVFAAAVQECAVVMDPLVGWSLLEVLRDSAGELLERVDVVQPVLFAVMVGLARWWESCGVRPAAVIGHSQGEIAAACVAGVLSLEDAVRVVVLRSGVLRGLPVGGGMVSVGLSADVVRERIAAAGVEVSVAAVNGPGSVVLSGDVEALREVVGPWESDGVRVRWIPVDYASHSPQMELLREEVEGLLAEVSPRPGRVPVYSTVTGQVLSDATVMDGGYWFTNLRQTVELQAAVSTAVADGHTAFVECSPHPGLVVPVSDTLEGLGIQGVVVETLRRGQGGAERLAQALTSAFVQGLAVDWAALFADSGARRVELPTYAFQRRRYWVDEGVEAGDPAGLGLAAAEHPLLGAAVELAGGQGRVLTGRVSLSSHPWLADHAVLGTVIVPGTVFLDLALRAGADAGCPVVEELTLHTPLVMPETAAVQLQVTVGAADEAGACAVAIHSRPNDAAPDEPWTQHASGTAVPSVERPTDPADADLAQWPPAGATMVPADDAYQRLALSGFEYGPVFQGLRAVWRRGEELFAEIELPQQVRHTADRHALHPALLDAALHPLAVDGAAEEPLPARLPFSWRGVRVAAFGASVLRVRLGRSGPEEVSIRAVGESGEPVVSVQSLTVRPVAADRLRSVDALVRSSLFQVAWSQLRLPEQVVPRPTAPRWAVLRADTTVATDTAMATGTTVITDAVGAVEAYPDVASLIEAVEPGQALPEVVLLRVSGADDGQDGADPSARAHALTGQLMTVVQRWLADERLEDTRLVFLTSGAVAVGDEEQITDLPAAAAWGMVRSAQAEHPGRFVLIDADLPDTAGPALAAAALSGEAQLALRGGTAHVPKLTRAVAVAGPAGGFTAAPDGTVLITGGTGTLGAILARHLVAAHGVRRLLLTSRSGPAAPGARELVAELSELGARTTVAACDAADREALAGLLSDIPAQHPLTAVIHAAGVVDDGVIQALTTDRLAAVLRPKVDAAWNLHELTRDTELSSFVLFSSAAGVLGNPGQANYAAANAFLDALAEHRRAHGLTATSLAWGWWAERSEMTSGLGDADRQRMTRLGVRALTSEQGMALFDAAVNRAEPALTAVRMDIGVLRTAGSAVPALLSDLAQRPDRHAAHLDPAESDTVLPRLAGLPEAEREQLLVRTVCAQAASVLGHARAEDVDEARAFKELGFDSLTGLELRNRLNSATGLRLPATLVFDYPSPLALGRHLLTLLAQATETASPPATAAQAALTRTSDLDGEPIAIVGMGCRLPGGITSPEELWELVDGGIDAIEEFPTDRGWDLERIFDSDPDRPHSTYVRTGGFVRTAAEFDPEFFGISPREALAMDPQQRLLLETSWETIERAGIDPTSLRGSRTGVFAGAIYYDYATRLRTVPDELEGYIGNGNVGSVASGRVAYALGLEGPAVTVDTACSSSLVALHLACQALRSGDCDLALAGGVTVMSAPSVFLDFSRQRGLATDGRCKSFAAAADGTGWGEGVGLLLVERLSDARRNGHRVLAVVRGSAVNQDGASNGLTAPNGPSQQRVIRAALEQAGLSAGDVDAVEAHGTGTTLGDPIEAQALLATYGQGRGADREPLWLGSVKSNIGHTQAAAGVAGVIKMVLAMRHGVLPRTLHVDEPSPHVDWSSGAVELLSEAREWPECERPRRAGVSSFGISGTNAHVVLEQGMPVAESAEQGAGEGMPALGGLVPWVVSGRSVEGLRGQAARLGAWALDREGVSARDVGWSLAAGRAVLEH</sequence>
<dbReference type="Pfam" id="PF00109">
    <property type="entry name" value="ketoacyl-synt"/>
    <property type="match status" value="1"/>
</dbReference>
<dbReference type="SUPFAM" id="SSF55048">
    <property type="entry name" value="Probable ACP-binding domain of malonyl-CoA ACP transacylase"/>
    <property type="match status" value="1"/>
</dbReference>
<dbReference type="InterPro" id="IPR016036">
    <property type="entry name" value="Malonyl_transacylase_ACP-bd"/>
</dbReference>
<evidence type="ECO:0000256" key="6">
    <source>
        <dbReference type="ARBA" id="ARBA00023268"/>
    </source>
</evidence>
<dbReference type="Gene3D" id="3.30.70.3290">
    <property type="match status" value="2"/>
</dbReference>
<dbReference type="Pfam" id="PF02801">
    <property type="entry name" value="Ketoacyl-synt_C"/>
    <property type="match status" value="1"/>
</dbReference>
<evidence type="ECO:0000256" key="8">
    <source>
        <dbReference type="PROSITE-ProRule" id="PRU01363"/>
    </source>
</evidence>
<feature type="region of interest" description="N-terminal hotdog fold" evidence="8">
    <location>
        <begin position="371"/>
        <end position="496"/>
    </location>
</feature>
<dbReference type="SUPFAM" id="SSF52151">
    <property type="entry name" value="FabD/lysophospholipase-like"/>
    <property type="match status" value="1"/>
</dbReference>
<dbReference type="InterPro" id="IPR016039">
    <property type="entry name" value="Thiolase-like"/>
</dbReference>